<evidence type="ECO:0000256" key="1">
    <source>
        <dbReference type="ARBA" id="ARBA00022737"/>
    </source>
</evidence>
<name>A0A6N1NIM1_9VIRU</name>
<proteinExistence type="predicted"/>
<reference evidence="2" key="1">
    <citation type="submission" date="2017-01" db="EMBL/GenBank/DDBJ databases">
        <authorList>
            <person name="Assis F.L."/>
            <person name="Abrahao J.S."/>
            <person name="Silva L."/>
            <person name="Khalil J.B."/>
            <person name="Rodrigues R."/>
            <person name="Silva L.S."/>
            <person name="Arantes T."/>
            <person name="Boratto P."/>
            <person name="Andrade M."/>
            <person name="Kroon E.G."/>
            <person name="Ribeiro B."/>
            <person name="Bergier I."/>
            <person name="Seligmann H."/>
            <person name="Ghigo E."/>
            <person name="Colson P."/>
            <person name="Levasseur A."/>
            <person name="Raoult D."/>
            <person name="Scola B.L."/>
        </authorList>
    </citation>
    <scope>NUCLEOTIDE SEQUENCE</scope>
    <source>
        <strain evidence="2">Soda lake</strain>
    </source>
</reference>
<sequence>MEMDYWISDIVVLICEFLDVGSKLKFISTCRTIRSNINLVRFNMQVDYYKIKNLSFFNSFTNVIVKDLTIKKNLRLPQYIKHLTYENIRGKFLHLPIPNNLISLCWLTKQKINISKIPDTLEMIHIKFQNEHANTIFKNIKNVKCLIIDSYNNVNFKLEYPSNVKSLVWNIKRDFEINSNWQLDYLCLNKVGKVKTKLINAKTIEFGDVDIWIKYNNEAERKLKTLILNGNNFNFYDKHDNMLFTEEVYNELPEHAENCSIKEIIFGKNFIRNITNIIPPSVTKCTIYEGYKGTFPPTVKEIVVLPRN</sequence>
<dbReference type="PANTHER" id="PTHR32134:SF92">
    <property type="entry name" value="FNIP REPEAT-CONTAINING PROTEIN"/>
    <property type="match status" value="1"/>
</dbReference>
<dbReference type="RefSeq" id="YP_010781410.1">
    <property type="nucleotide sequence ID" value="NC_075039.1"/>
</dbReference>
<accession>A0A6N1NIM1</accession>
<dbReference type="InterPro" id="IPR051251">
    <property type="entry name" value="STK_FNIP-Repeat"/>
</dbReference>
<keyword evidence="1" id="KW-0677">Repeat</keyword>
<organism evidence="2">
    <name type="scientific">Tupanvirus soda lake</name>
    <dbReference type="NCBI Taxonomy" id="2126985"/>
    <lineage>
        <taxon>Viruses</taxon>
        <taxon>Varidnaviria</taxon>
        <taxon>Bamfordvirae</taxon>
        <taxon>Nucleocytoviricota</taxon>
        <taxon>Megaviricetes</taxon>
        <taxon>Imitervirales</taxon>
        <taxon>Mimiviridae</taxon>
        <taxon>Megamimivirinae</taxon>
        <taxon>Tupanvirus</taxon>
        <taxon>Tupanvirus salinum</taxon>
    </lineage>
</organism>
<evidence type="ECO:0000313" key="2">
    <source>
        <dbReference type="EMBL" id="QKU34765.1"/>
    </source>
</evidence>
<protein>
    <submittedName>
        <fullName evidence="2">Putative F-box and FNIP repeat-containing protein</fullName>
    </submittedName>
</protein>
<dbReference type="PANTHER" id="PTHR32134">
    <property type="entry name" value="FNIP REPEAT-CONTAINING PROTEIN"/>
    <property type="match status" value="1"/>
</dbReference>
<dbReference type="KEGG" id="vg:80518174"/>
<dbReference type="GeneID" id="80518174"/>
<reference evidence="2" key="2">
    <citation type="journal article" date="2018" name="Nat. Commun.">
        <title>Tailed giant Tupanvirus possesses the most complete translational apparatus of the known virosphere.</title>
        <authorList>
            <person name="Abrahao J."/>
            <person name="Silva L."/>
            <person name="Silva L.S."/>
            <person name="Khalil J.Y.B."/>
            <person name="Rodrigues R."/>
            <person name="Arantes T."/>
            <person name="Assis F."/>
            <person name="Boratto P."/>
            <person name="Andrade M."/>
            <person name="Kroon E.G."/>
            <person name="Ribeiro B."/>
            <person name="Bergier I."/>
            <person name="Seligmann H."/>
            <person name="Ghigo E."/>
            <person name="Colson P."/>
            <person name="Levasseur A."/>
            <person name="Kroemer G."/>
            <person name="Raoult D."/>
            <person name="La Scola B."/>
        </authorList>
    </citation>
    <scope>NUCLEOTIDE SEQUENCE [LARGE SCALE GENOMIC DNA]</scope>
    <source>
        <strain evidence="2">Soda lake</strain>
    </source>
</reference>
<dbReference type="EMBL" id="KY523104">
    <property type="protein sequence ID" value="QKU34765.1"/>
    <property type="molecule type" value="Genomic_DNA"/>
</dbReference>